<protein>
    <recommendedName>
        <fullName evidence="6">Glucose-methanol-choline oxidoreductase N-terminal domain-containing protein</fullName>
    </recommendedName>
</protein>
<keyword evidence="3" id="KW-0274">FAD</keyword>
<evidence type="ECO:0000313" key="5">
    <source>
        <dbReference type="Proteomes" id="UP001237642"/>
    </source>
</evidence>
<dbReference type="SUPFAM" id="SSF51905">
    <property type="entry name" value="FAD/NAD(P)-binding domain"/>
    <property type="match status" value="1"/>
</dbReference>
<gene>
    <name evidence="4" type="ORF">POM88_002114</name>
</gene>
<keyword evidence="5" id="KW-1185">Reference proteome</keyword>
<keyword evidence="2" id="KW-0285">Flavoprotein</keyword>
<dbReference type="PANTHER" id="PTHR45968:SF5">
    <property type="entry name" value="PROTEIN HOTHEAD"/>
    <property type="match status" value="1"/>
</dbReference>
<evidence type="ECO:0000256" key="2">
    <source>
        <dbReference type="ARBA" id="ARBA00022630"/>
    </source>
</evidence>
<dbReference type="Proteomes" id="UP001237642">
    <property type="component" value="Unassembled WGS sequence"/>
</dbReference>
<organism evidence="4 5">
    <name type="scientific">Heracleum sosnowskyi</name>
    <dbReference type="NCBI Taxonomy" id="360622"/>
    <lineage>
        <taxon>Eukaryota</taxon>
        <taxon>Viridiplantae</taxon>
        <taxon>Streptophyta</taxon>
        <taxon>Embryophyta</taxon>
        <taxon>Tracheophyta</taxon>
        <taxon>Spermatophyta</taxon>
        <taxon>Magnoliopsida</taxon>
        <taxon>eudicotyledons</taxon>
        <taxon>Gunneridae</taxon>
        <taxon>Pentapetalae</taxon>
        <taxon>asterids</taxon>
        <taxon>campanulids</taxon>
        <taxon>Apiales</taxon>
        <taxon>Apiaceae</taxon>
        <taxon>Apioideae</taxon>
        <taxon>apioid superclade</taxon>
        <taxon>Tordylieae</taxon>
        <taxon>Tordyliinae</taxon>
        <taxon>Heracleum</taxon>
    </lineage>
</organism>
<sequence>MRYEIEAHATCSDPRKIAVCLQGRSTKGRMNVLSLKTEHDNTGVRNELSLLNITSFVKKAVTRDLNQSLFKALRNKLNPIEGVFTDENGEQHEAILSNYKKSEVILSSGAIGSPQLLLSGIGPKAELEQMNISVVLNNQFVGKGMVDNPQNNLIVPFDRPVVQSLVQTVGIT</sequence>
<evidence type="ECO:0000256" key="3">
    <source>
        <dbReference type="ARBA" id="ARBA00022827"/>
    </source>
</evidence>
<comment type="cofactor">
    <cofactor evidence="1">
        <name>FAD</name>
        <dbReference type="ChEBI" id="CHEBI:57692"/>
    </cofactor>
</comment>
<accession>A0AAD8JFJ1</accession>
<reference evidence="4" key="2">
    <citation type="submission" date="2023-05" db="EMBL/GenBank/DDBJ databases">
        <authorList>
            <person name="Schelkunov M.I."/>
        </authorList>
    </citation>
    <scope>NUCLEOTIDE SEQUENCE</scope>
    <source>
        <strain evidence="4">Hsosn_3</strain>
        <tissue evidence="4">Leaf</tissue>
    </source>
</reference>
<evidence type="ECO:0008006" key="6">
    <source>
        <dbReference type="Google" id="ProtNLM"/>
    </source>
</evidence>
<dbReference type="InterPro" id="IPR051871">
    <property type="entry name" value="GMC_Oxidoreductase-Related"/>
</dbReference>
<name>A0AAD8JFJ1_9APIA</name>
<evidence type="ECO:0000256" key="1">
    <source>
        <dbReference type="ARBA" id="ARBA00001974"/>
    </source>
</evidence>
<comment type="caution">
    <text evidence="4">The sequence shown here is derived from an EMBL/GenBank/DDBJ whole genome shotgun (WGS) entry which is preliminary data.</text>
</comment>
<dbReference type="PANTHER" id="PTHR45968">
    <property type="entry name" value="OSJNBA0019K04.7 PROTEIN"/>
    <property type="match status" value="1"/>
</dbReference>
<dbReference type="InterPro" id="IPR036188">
    <property type="entry name" value="FAD/NAD-bd_sf"/>
</dbReference>
<proteinExistence type="predicted"/>
<dbReference type="Gene3D" id="3.50.50.60">
    <property type="entry name" value="FAD/NAD(P)-binding domain"/>
    <property type="match status" value="1"/>
</dbReference>
<dbReference type="EMBL" id="JAUIZM010000001">
    <property type="protein sequence ID" value="KAK1402509.1"/>
    <property type="molecule type" value="Genomic_DNA"/>
</dbReference>
<dbReference type="AlphaFoldDB" id="A0AAD8JFJ1"/>
<evidence type="ECO:0000313" key="4">
    <source>
        <dbReference type="EMBL" id="KAK1402509.1"/>
    </source>
</evidence>
<reference evidence="4" key="1">
    <citation type="submission" date="2023-02" db="EMBL/GenBank/DDBJ databases">
        <title>Genome of toxic invasive species Heracleum sosnowskyi carries increased number of genes despite the absence of recent whole-genome duplications.</title>
        <authorList>
            <person name="Schelkunov M."/>
            <person name="Shtratnikova V."/>
            <person name="Makarenko M."/>
            <person name="Klepikova A."/>
            <person name="Omelchenko D."/>
            <person name="Novikova G."/>
            <person name="Obukhova E."/>
            <person name="Bogdanov V."/>
            <person name="Penin A."/>
            <person name="Logacheva M."/>
        </authorList>
    </citation>
    <scope>NUCLEOTIDE SEQUENCE</scope>
    <source>
        <strain evidence="4">Hsosn_3</strain>
        <tissue evidence="4">Leaf</tissue>
    </source>
</reference>